<dbReference type="PANTHER" id="PTHR36366">
    <property type="entry name" value="PROTEIN RDM1"/>
    <property type="match status" value="1"/>
</dbReference>
<dbReference type="GO" id="GO:0080188">
    <property type="term" value="P:gene silencing by siRNA-directed DNA methylation"/>
    <property type="evidence" value="ECO:0007669"/>
    <property type="project" value="InterPro"/>
</dbReference>
<dbReference type="GO" id="GO:0000419">
    <property type="term" value="C:RNA polymerase V complex"/>
    <property type="evidence" value="ECO:0007669"/>
    <property type="project" value="TreeGrafter"/>
</dbReference>
<dbReference type="Pfam" id="PF09187">
    <property type="entry name" value="RdDM_RDM1"/>
    <property type="match status" value="1"/>
</dbReference>
<dbReference type="Proteomes" id="UP001152523">
    <property type="component" value="Unassembled WGS sequence"/>
</dbReference>
<evidence type="ECO:0000313" key="3">
    <source>
        <dbReference type="EMBL" id="CAH9132972.1"/>
    </source>
</evidence>
<feature type="transmembrane region" description="Helical" evidence="1">
    <location>
        <begin position="28"/>
        <end position="53"/>
    </location>
</feature>
<keyword evidence="1" id="KW-0472">Membrane</keyword>
<proteinExistence type="predicted"/>
<dbReference type="EMBL" id="CAMAPF010000974">
    <property type="protein sequence ID" value="CAH9132972.1"/>
    <property type="molecule type" value="Genomic_DNA"/>
</dbReference>
<sequence>MHICFQYLGNGFSISLVDFLTFQYHKSISVVCICTILLLELALQETLYYYIIIDFHFLKVMKRAIPFGEQVDISSDDSDVDDVKPDLDIDHVINTKFVIQQPLNEFSEDELIRTSQMYQEYMQKLPVPSHHGSVIPFTSWMGLAASLKRLYGQPLHYLTNIQMKQWDQVRIGTHDEDVPLDTIVHPCKAEATIWAIEEVNRCTCSHLYLAKLWQTNPRHHTFIDPIVPKLQTLSK</sequence>
<dbReference type="PANTHER" id="PTHR36366:SF1">
    <property type="entry name" value="PROTEIN RDM1"/>
    <property type="match status" value="1"/>
</dbReference>
<keyword evidence="1" id="KW-1133">Transmembrane helix</keyword>
<keyword evidence="4" id="KW-1185">Reference proteome</keyword>
<organism evidence="3 4">
    <name type="scientific">Cuscuta epithymum</name>
    <dbReference type="NCBI Taxonomy" id="186058"/>
    <lineage>
        <taxon>Eukaryota</taxon>
        <taxon>Viridiplantae</taxon>
        <taxon>Streptophyta</taxon>
        <taxon>Embryophyta</taxon>
        <taxon>Tracheophyta</taxon>
        <taxon>Spermatophyta</taxon>
        <taxon>Magnoliopsida</taxon>
        <taxon>eudicotyledons</taxon>
        <taxon>Gunneridae</taxon>
        <taxon>Pentapetalae</taxon>
        <taxon>asterids</taxon>
        <taxon>lamiids</taxon>
        <taxon>Solanales</taxon>
        <taxon>Convolvulaceae</taxon>
        <taxon>Cuscuteae</taxon>
        <taxon>Cuscuta</taxon>
        <taxon>Cuscuta subgen. Cuscuta</taxon>
    </lineage>
</organism>
<dbReference type="AlphaFoldDB" id="A0AAV0FC76"/>
<evidence type="ECO:0008006" key="5">
    <source>
        <dbReference type="Google" id="ProtNLM"/>
    </source>
</evidence>
<evidence type="ECO:0000256" key="1">
    <source>
        <dbReference type="SAM" id="Phobius"/>
    </source>
</evidence>
<comment type="caution">
    <text evidence="3">The sequence shown here is derived from an EMBL/GenBank/DDBJ whole genome shotgun (WGS) entry which is preliminary data.</text>
</comment>
<dbReference type="Gene3D" id="1.20.120.690">
    <property type="entry name" value="RDM1 protein domain"/>
    <property type="match status" value="1"/>
</dbReference>
<name>A0AAV0FC76_9ASTE</name>
<dbReference type="EMBL" id="CAMAPF010000055">
    <property type="protein sequence ID" value="CAH9086173.1"/>
    <property type="molecule type" value="Genomic_DNA"/>
</dbReference>
<reference evidence="3" key="1">
    <citation type="submission" date="2022-07" db="EMBL/GenBank/DDBJ databases">
        <authorList>
            <person name="Macas J."/>
            <person name="Novak P."/>
            <person name="Neumann P."/>
        </authorList>
    </citation>
    <scope>NUCLEOTIDE SEQUENCE</scope>
</reference>
<protein>
    <recommendedName>
        <fullName evidence="5">Protein RDM1</fullName>
    </recommendedName>
</protein>
<evidence type="ECO:0000313" key="2">
    <source>
        <dbReference type="EMBL" id="CAH9086173.1"/>
    </source>
</evidence>
<accession>A0AAV0FC76</accession>
<dbReference type="InterPro" id="IPR015270">
    <property type="entry name" value="RDM1_plant"/>
</dbReference>
<evidence type="ECO:0000313" key="4">
    <source>
        <dbReference type="Proteomes" id="UP001152523"/>
    </source>
</evidence>
<keyword evidence="1" id="KW-0812">Transmembrane</keyword>
<gene>
    <name evidence="3" type="ORF">CEPIT_LOCUS32596</name>
    <name evidence="2" type="ORF">CEPIT_LOCUS9724</name>
</gene>
<dbReference type="SUPFAM" id="SSF109920">
    <property type="entry name" value="Hypothetical protein At3g22680"/>
    <property type="match status" value="1"/>
</dbReference>
<dbReference type="InterPro" id="IPR036319">
    <property type="entry name" value="RDM1_sf"/>
</dbReference>